<keyword evidence="9 11" id="KW-0472">Membrane</keyword>
<dbReference type="PANTHER" id="PTHR33446:SF2">
    <property type="entry name" value="PROTEIN TONB"/>
    <property type="match status" value="1"/>
</dbReference>
<evidence type="ECO:0000256" key="4">
    <source>
        <dbReference type="ARBA" id="ARBA00022475"/>
    </source>
</evidence>
<evidence type="ECO:0000256" key="6">
    <source>
        <dbReference type="ARBA" id="ARBA00022692"/>
    </source>
</evidence>
<organism evidence="13 14">
    <name type="scientific">Pseudoxanthomonas daejeonensis</name>
    <dbReference type="NCBI Taxonomy" id="266062"/>
    <lineage>
        <taxon>Bacteria</taxon>
        <taxon>Pseudomonadati</taxon>
        <taxon>Pseudomonadota</taxon>
        <taxon>Gammaproteobacteria</taxon>
        <taxon>Lysobacterales</taxon>
        <taxon>Lysobacteraceae</taxon>
        <taxon>Pseudoxanthomonas</taxon>
    </lineage>
</organism>
<dbReference type="SUPFAM" id="SSF74653">
    <property type="entry name" value="TolA/TonB C-terminal domain"/>
    <property type="match status" value="1"/>
</dbReference>
<dbReference type="Proteomes" id="UP000788419">
    <property type="component" value="Unassembled WGS sequence"/>
</dbReference>
<keyword evidence="14" id="KW-1185">Reference proteome</keyword>
<keyword evidence="8 11" id="KW-1133">Transmembrane helix</keyword>
<evidence type="ECO:0000313" key="13">
    <source>
        <dbReference type="EMBL" id="KAF1696442.1"/>
    </source>
</evidence>
<evidence type="ECO:0000256" key="5">
    <source>
        <dbReference type="ARBA" id="ARBA00022519"/>
    </source>
</evidence>
<feature type="domain" description="TonB C-terminal" evidence="12">
    <location>
        <begin position="96"/>
        <end position="188"/>
    </location>
</feature>
<evidence type="ECO:0000313" key="14">
    <source>
        <dbReference type="Proteomes" id="UP000788419"/>
    </source>
</evidence>
<comment type="similarity">
    <text evidence="2">Belongs to the TonB family.</text>
</comment>
<keyword evidence="5" id="KW-0997">Cell inner membrane</keyword>
<accession>A0ABQ6ZAA4</accession>
<dbReference type="EMBL" id="PDWN01000003">
    <property type="protein sequence ID" value="KAF1696442.1"/>
    <property type="molecule type" value="Genomic_DNA"/>
</dbReference>
<sequence length="188" mass="19956">MATYTNHSQHAHLDPVEGDTVGETRERTSPVLMAGLAVALVAAGVWWYAQRDDGGIGTTATPVVTTIEPPAATSTPDARPVVGSRAIAEHARPVIADRAPLPLAGNPLPEYPRSALRAGEEGAVVVRIAVDAQGVPGDVQVVERTGTRDRSFDRAAIEAARQWRFQPAMRDGKAVPATVQLPVDFRRG</sequence>
<reference evidence="13 14" key="1">
    <citation type="submission" date="2017-10" db="EMBL/GenBank/DDBJ databases">
        <title>Whole genome sequencing of members of genus Pseudoxanthomonas.</title>
        <authorList>
            <person name="Kumar S."/>
            <person name="Bansal K."/>
            <person name="Kaur A."/>
            <person name="Patil P."/>
            <person name="Sharma S."/>
            <person name="Patil P.B."/>
        </authorList>
    </citation>
    <scope>NUCLEOTIDE SEQUENCE [LARGE SCALE GENOMIC DNA]</scope>
    <source>
        <strain evidence="13 14">DSM 17801</strain>
    </source>
</reference>
<evidence type="ECO:0000256" key="11">
    <source>
        <dbReference type="SAM" id="Phobius"/>
    </source>
</evidence>
<protein>
    <submittedName>
        <fullName evidence="13">TonB-dependent receptor</fullName>
    </submittedName>
</protein>
<dbReference type="NCBIfam" id="TIGR01352">
    <property type="entry name" value="tonB_Cterm"/>
    <property type="match status" value="1"/>
</dbReference>
<evidence type="ECO:0000256" key="3">
    <source>
        <dbReference type="ARBA" id="ARBA00022448"/>
    </source>
</evidence>
<dbReference type="Pfam" id="PF03544">
    <property type="entry name" value="TonB_C"/>
    <property type="match status" value="1"/>
</dbReference>
<dbReference type="InterPro" id="IPR006260">
    <property type="entry name" value="TonB/TolA_C"/>
</dbReference>
<dbReference type="Gene3D" id="3.30.1150.10">
    <property type="match status" value="1"/>
</dbReference>
<keyword evidence="7" id="KW-0653">Protein transport</keyword>
<keyword evidence="6 11" id="KW-0812">Transmembrane</keyword>
<evidence type="ECO:0000256" key="7">
    <source>
        <dbReference type="ARBA" id="ARBA00022927"/>
    </source>
</evidence>
<dbReference type="RefSeq" id="WP_162408760.1">
    <property type="nucleotide sequence ID" value="NZ_PDWN01000003.1"/>
</dbReference>
<keyword evidence="13" id="KW-0675">Receptor</keyword>
<keyword evidence="4" id="KW-1003">Cell membrane</keyword>
<comment type="subcellular location">
    <subcellularLocation>
        <location evidence="1">Cell inner membrane</location>
        <topology evidence="1">Single-pass membrane protein</topology>
        <orientation evidence="1">Periplasmic side</orientation>
    </subcellularLocation>
</comment>
<comment type="caution">
    <text evidence="13">The sequence shown here is derived from an EMBL/GenBank/DDBJ whole genome shotgun (WGS) entry which is preliminary data.</text>
</comment>
<dbReference type="PROSITE" id="PS52015">
    <property type="entry name" value="TONB_CTD"/>
    <property type="match status" value="1"/>
</dbReference>
<evidence type="ECO:0000256" key="8">
    <source>
        <dbReference type="ARBA" id="ARBA00022989"/>
    </source>
</evidence>
<proteinExistence type="inferred from homology"/>
<evidence type="ECO:0000256" key="2">
    <source>
        <dbReference type="ARBA" id="ARBA00006555"/>
    </source>
</evidence>
<dbReference type="PANTHER" id="PTHR33446">
    <property type="entry name" value="PROTEIN TONB-RELATED"/>
    <property type="match status" value="1"/>
</dbReference>
<dbReference type="InterPro" id="IPR037682">
    <property type="entry name" value="TonB_C"/>
</dbReference>
<dbReference type="InterPro" id="IPR051045">
    <property type="entry name" value="TonB-dependent_transducer"/>
</dbReference>
<feature type="transmembrane region" description="Helical" evidence="11">
    <location>
        <begin position="31"/>
        <end position="49"/>
    </location>
</feature>
<evidence type="ECO:0000256" key="1">
    <source>
        <dbReference type="ARBA" id="ARBA00004383"/>
    </source>
</evidence>
<evidence type="ECO:0000256" key="10">
    <source>
        <dbReference type="SAM" id="MobiDB-lite"/>
    </source>
</evidence>
<feature type="region of interest" description="Disordered" evidence="10">
    <location>
        <begin position="1"/>
        <end position="24"/>
    </location>
</feature>
<gene>
    <name evidence="13" type="ORF">CSC65_04300</name>
</gene>
<keyword evidence="3" id="KW-0813">Transport</keyword>
<evidence type="ECO:0000256" key="9">
    <source>
        <dbReference type="ARBA" id="ARBA00023136"/>
    </source>
</evidence>
<evidence type="ECO:0000259" key="12">
    <source>
        <dbReference type="PROSITE" id="PS52015"/>
    </source>
</evidence>
<name>A0ABQ6ZAA4_9GAMM</name>